<keyword evidence="1" id="KW-1133">Transmembrane helix</keyword>
<organism evidence="2 3">
    <name type="scientific">Thalassococcus halodurans</name>
    <dbReference type="NCBI Taxonomy" id="373675"/>
    <lineage>
        <taxon>Bacteria</taxon>
        <taxon>Pseudomonadati</taxon>
        <taxon>Pseudomonadota</taxon>
        <taxon>Alphaproteobacteria</taxon>
        <taxon>Rhodobacterales</taxon>
        <taxon>Roseobacteraceae</taxon>
        <taxon>Thalassococcus</taxon>
    </lineage>
</organism>
<evidence type="ECO:0000313" key="2">
    <source>
        <dbReference type="EMBL" id="SEG24993.1"/>
    </source>
</evidence>
<dbReference type="AlphaFoldDB" id="A0A1H5YLH2"/>
<dbReference type="RefSeq" id="WP_103910497.1">
    <property type="nucleotide sequence ID" value="NZ_FNUZ01000003.1"/>
</dbReference>
<dbReference type="Proteomes" id="UP000236752">
    <property type="component" value="Unassembled WGS sequence"/>
</dbReference>
<keyword evidence="3" id="KW-1185">Reference proteome</keyword>
<gene>
    <name evidence="2" type="ORF">SAMN04488045_2162</name>
</gene>
<dbReference type="OrthoDB" id="1524823at2"/>
<accession>A0A1H5YLH2</accession>
<evidence type="ECO:0000256" key="1">
    <source>
        <dbReference type="SAM" id="Phobius"/>
    </source>
</evidence>
<feature type="transmembrane region" description="Helical" evidence="1">
    <location>
        <begin position="103"/>
        <end position="121"/>
    </location>
</feature>
<dbReference type="EMBL" id="FNUZ01000003">
    <property type="protein sequence ID" value="SEG24993.1"/>
    <property type="molecule type" value="Genomic_DNA"/>
</dbReference>
<name>A0A1H5YLH2_9RHOB</name>
<feature type="transmembrane region" description="Helical" evidence="1">
    <location>
        <begin position="47"/>
        <end position="70"/>
    </location>
</feature>
<keyword evidence="1" id="KW-0812">Transmembrane</keyword>
<proteinExistence type="predicted"/>
<keyword evidence="1" id="KW-0472">Membrane</keyword>
<feature type="transmembrane region" description="Helical" evidence="1">
    <location>
        <begin position="76"/>
        <end position="94"/>
    </location>
</feature>
<feature type="transmembrane region" description="Helical" evidence="1">
    <location>
        <begin position="6"/>
        <end position="26"/>
    </location>
</feature>
<sequence>MIWIATLYAVAIAGVIAFQIALIAGAPWGHLTQGGQVQGALPRSGRVIAVVSIPINLCMALAIISAAGFWPNWPVWTSWFAVVLHGVVAVLNCITPSRAERRLWAPVTLIILLCAVLIVLVPL</sequence>
<evidence type="ECO:0000313" key="3">
    <source>
        <dbReference type="Proteomes" id="UP000236752"/>
    </source>
</evidence>
<protein>
    <submittedName>
        <fullName evidence="2">Uncharacterized protein</fullName>
    </submittedName>
</protein>
<reference evidence="2 3" key="1">
    <citation type="submission" date="2016-10" db="EMBL/GenBank/DDBJ databases">
        <authorList>
            <person name="de Groot N.N."/>
        </authorList>
    </citation>
    <scope>NUCLEOTIDE SEQUENCE [LARGE SCALE GENOMIC DNA]</scope>
    <source>
        <strain evidence="2 3">DSM 26915</strain>
    </source>
</reference>